<gene>
    <name evidence="3" type="ORF">BJ554DRAFT_7745</name>
</gene>
<dbReference type="GO" id="GO:0046983">
    <property type="term" value="F:protein dimerization activity"/>
    <property type="evidence" value="ECO:0007669"/>
    <property type="project" value="InterPro"/>
</dbReference>
<comment type="caution">
    <text evidence="3">The sequence shown here is derived from an EMBL/GenBank/DDBJ whole genome shotgun (WGS) entry which is preliminary data.</text>
</comment>
<accession>A0A8H7ZVP2</accession>
<dbReference type="EMBL" id="JAEFCI010005537">
    <property type="protein sequence ID" value="KAG5460230.1"/>
    <property type="molecule type" value="Genomic_DNA"/>
</dbReference>
<keyword evidence="4" id="KW-1185">Reference proteome</keyword>
<keyword evidence="2" id="KW-0804">Transcription</keyword>
<reference evidence="3 4" key="1">
    <citation type="journal article" name="Sci. Rep.">
        <title>Genome-scale phylogenetic analyses confirm Olpidium as the closest living zoosporic fungus to the non-flagellated, terrestrial fungi.</title>
        <authorList>
            <person name="Chang Y."/>
            <person name="Rochon D."/>
            <person name="Sekimoto S."/>
            <person name="Wang Y."/>
            <person name="Chovatia M."/>
            <person name="Sandor L."/>
            <person name="Salamov A."/>
            <person name="Grigoriev I.V."/>
            <person name="Stajich J.E."/>
            <person name="Spatafora J.W."/>
        </authorList>
    </citation>
    <scope>NUCLEOTIDE SEQUENCE [LARGE SCALE GENOMIC DNA]</scope>
    <source>
        <strain evidence="3">S191</strain>
    </source>
</reference>
<dbReference type="GO" id="GO:0006351">
    <property type="term" value="P:DNA-templated transcription"/>
    <property type="evidence" value="ECO:0007669"/>
    <property type="project" value="InterPro"/>
</dbReference>
<evidence type="ECO:0000256" key="1">
    <source>
        <dbReference type="ARBA" id="ARBA00022478"/>
    </source>
</evidence>
<evidence type="ECO:0000313" key="3">
    <source>
        <dbReference type="EMBL" id="KAG5460230.1"/>
    </source>
</evidence>
<dbReference type="Gene3D" id="3.30.1360.10">
    <property type="entry name" value="RNA polymerase, RBP11-like subunit"/>
    <property type="match status" value="1"/>
</dbReference>
<protein>
    <submittedName>
        <fullName evidence="3">Uncharacterized protein</fullName>
    </submittedName>
</protein>
<dbReference type="OrthoDB" id="270173at2759"/>
<evidence type="ECO:0000256" key="2">
    <source>
        <dbReference type="ARBA" id="ARBA00023163"/>
    </source>
</evidence>
<dbReference type="GO" id="GO:0055029">
    <property type="term" value="C:nuclear DNA-directed RNA polymerase complex"/>
    <property type="evidence" value="ECO:0007669"/>
    <property type="project" value="UniProtKB-ARBA"/>
</dbReference>
<dbReference type="AlphaFoldDB" id="A0A8H7ZVP2"/>
<dbReference type="InterPro" id="IPR036603">
    <property type="entry name" value="RBP11-like"/>
</dbReference>
<name>A0A8H7ZVP2_9FUNG</name>
<proteinExistence type="predicted"/>
<keyword evidence="1" id="KW-0240">DNA-directed RNA polymerase</keyword>
<evidence type="ECO:0000313" key="4">
    <source>
        <dbReference type="Proteomes" id="UP000673691"/>
    </source>
</evidence>
<sequence>MPRQGVAKEHAKWSPVSAVGYEYDPYNVLRHTNYWVEEDESEWPLSKNAEFEERPTDPDFDEHKDATRFYMNVEVCLIFLSFSRGASFA</sequence>
<organism evidence="3 4">
    <name type="scientific">Olpidium bornovanus</name>
    <dbReference type="NCBI Taxonomy" id="278681"/>
    <lineage>
        <taxon>Eukaryota</taxon>
        <taxon>Fungi</taxon>
        <taxon>Fungi incertae sedis</taxon>
        <taxon>Olpidiomycota</taxon>
        <taxon>Olpidiomycotina</taxon>
        <taxon>Olpidiomycetes</taxon>
        <taxon>Olpidiales</taxon>
        <taxon>Olpidiaceae</taxon>
        <taxon>Olpidium</taxon>
    </lineage>
</organism>
<dbReference type="Proteomes" id="UP000673691">
    <property type="component" value="Unassembled WGS sequence"/>
</dbReference>